<gene>
    <name evidence="1" type="ORF">SAMN04487971_10722</name>
</gene>
<dbReference type="RefSeq" id="WP_090754915.1">
    <property type="nucleotide sequence ID" value="NZ_FNGE01000007.1"/>
</dbReference>
<proteinExistence type="predicted"/>
<keyword evidence="2" id="KW-1185">Reference proteome</keyword>
<protein>
    <submittedName>
        <fullName evidence="1">Uncharacterized protein</fullName>
    </submittedName>
</protein>
<dbReference type="AlphaFoldDB" id="A0A1G9HU35"/>
<name>A0A1G9HU35_9RHOB</name>
<evidence type="ECO:0000313" key="1">
    <source>
        <dbReference type="EMBL" id="SDL16478.1"/>
    </source>
</evidence>
<sequence length="118" mass="12172">MLKPVLVVLTLAQGGDATHLALTSAETMQDCATKAQAVQKVLEGAGHTVLAARCTETDLEFTPYGHGGDSAERPHAWRVTLPETGAVIEPLAQGEGCTPAPDGTLAVHCARSAQGVVE</sequence>
<organism evidence="1 2">
    <name type="scientific">Paracoccus chinensis</name>
    <dbReference type="NCBI Taxonomy" id="525640"/>
    <lineage>
        <taxon>Bacteria</taxon>
        <taxon>Pseudomonadati</taxon>
        <taxon>Pseudomonadota</taxon>
        <taxon>Alphaproteobacteria</taxon>
        <taxon>Rhodobacterales</taxon>
        <taxon>Paracoccaceae</taxon>
        <taxon>Paracoccus</taxon>
    </lineage>
</organism>
<accession>A0A1G9HU35</accession>
<dbReference type="EMBL" id="FNGE01000007">
    <property type="protein sequence ID" value="SDL16478.1"/>
    <property type="molecule type" value="Genomic_DNA"/>
</dbReference>
<evidence type="ECO:0000313" key="2">
    <source>
        <dbReference type="Proteomes" id="UP000199555"/>
    </source>
</evidence>
<dbReference type="OrthoDB" id="7860386at2"/>
<reference evidence="2" key="1">
    <citation type="submission" date="2016-10" db="EMBL/GenBank/DDBJ databases">
        <authorList>
            <person name="Varghese N."/>
            <person name="Submissions S."/>
        </authorList>
    </citation>
    <scope>NUCLEOTIDE SEQUENCE [LARGE SCALE GENOMIC DNA]</scope>
    <source>
        <strain evidence="2">CGMCC 1.7655</strain>
    </source>
</reference>
<dbReference type="Proteomes" id="UP000199555">
    <property type="component" value="Unassembled WGS sequence"/>
</dbReference>
<dbReference type="STRING" id="525640.SAMN04487971_10722"/>